<dbReference type="Proteomes" id="UP000318081">
    <property type="component" value="Chromosome"/>
</dbReference>
<proteinExistence type="predicted"/>
<keyword evidence="2" id="KW-1185">Reference proteome</keyword>
<accession>A0ABX5XXS7</accession>
<reference evidence="1 2" key="1">
    <citation type="submission" date="2019-02" db="EMBL/GenBank/DDBJ databases">
        <title>Deep-cultivation of Planctomycetes and their phenomic and genomic characterization uncovers novel biology.</title>
        <authorList>
            <person name="Wiegand S."/>
            <person name="Jogler M."/>
            <person name="Boedeker C."/>
            <person name="Pinto D."/>
            <person name="Vollmers J."/>
            <person name="Rivas-Marin E."/>
            <person name="Kohn T."/>
            <person name="Peeters S.H."/>
            <person name="Heuer A."/>
            <person name="Rast P."/>
            <person name="Oberbeckmann S."/>
            <person name="Bunk B."/>
            <person name="Jeske O."/>
            <person name="Meyerdierks A."/>
            <person name="Storesund J.E."/>
            <person name="Kallscheuer N."/>
            <person name="Luecker S."/>
            <person name="Lage O.M."/>
            <person name="Pohl T."/>
            <person name="Merkel B.J."/>
            <person name="Hornburger P."/>
            <person name="Mueller R.-W."/>
            <person name="Bruemmer F."/>
            <person name="Labrenz M."/>
            <person name="Spormann A.M."/>
            <person name="Op den Camp H."/>
            <person name="Overmann J."/>
            <person name="Amann R."/>
            <person name="Jetten M.S.M."/>
            <person name="Mascher T."/>
            <person name="Medema M.H."/>
            <person name="Devos D.P."/>
            <person name="Kaster A.-K."/>
            <person name="Ovreas L."/>
            <person name="Rohde M."/>
            <person name="Galperin M.Y."/>
            <person name="Jogler C."/>
        </authorList>
    </citation>
    <scope>NUCLEOTIDE SEQUENCE [LARGE SCALE GENOMIC DNA]</scope>
    <source>
        <strain evidence="1 2">TBK1r</strain>
    </source>
</reference>
<dbReference type="EMBL" id="CP036432">
    <property type="protein sequence ID" value="QDV86794.1"/>
    <property type="molecule type" value="Genomic_DNA"/>
</dbReference>
<evidence type="ECO:0000313" key="2">
    <source>
        <dbReference type="Proteomes" id="UP000318081"/>
    </source>
</evidence>
<protein>
    <submittedName>
        <fullName evidence="1">Uncharacterized protein</fullName>
    </submittedName>
</protein>
<gene>
    <name evidence="1" type="ORF">TBK1r_58190</name>
</gene>
<evidence type="ECO:0000313" key="1">
    <source>
        <dbReference type="EMBL" id="QDV86794.1"/>
    </source>
</evidence>
<organism evidence="1 2">
    <name type="scientific">Stieleria magnilauensis</name>
    <dbReference type="NCBI Taxonomy" id="2527963"/>
    <lineage>
        <taxon>Bacteria</taxon>
        <taxon>Pseudomonadati</taxon>
        <taxon>Planctomycetota</taxon>
        <taxon>Planctomycetia</taxon>
        <taxon>Pirellulales</taxon>
        <taxon>Pirellulaceae</taxon>
        <taxon>Stieleria</taxon>
    </lineage>
</organism>
<sequence length="66" mass="7331">MSSSNRTAIPCEAAVYRNDHPVGPMRLPMKDQAAFIKEFNRLYRDAGIVIEPIEHSAANCNPGKQC</sequence>
<name>A0ABX5XXS7_9BACT</name>